<comment type="caution">
    <text evidence="4">The sequence shown here is derived from an EMBL/GenBank/DDBJ whole genome shotgun (WGS) entry which is preliminary data.</text>
</comment>
<evidence type="ECO:0000256" key="1">
    <source>
        <dbReference type="ARBA" id="ARBA00009995"/>
    </source>
</evidence>
<dbReference type="EMBL" id="JAAWWB010000028">
    <property type="protein sequence ID" value="KAG6748093.1"/>
    <property type="molecule type" value="Genomic_DNA"/>
</dbReference>
<evidence type="ECO:0000313" key="4">
    <source>
        <dbReference type="EMBL" id="KAG6748093.1"/>
    </source>
</evidence>
<proteinExistence type="inferred from homology"/>
<dbReference type="OrthoDB" id="1811230at2759"/>
<evidence type="ECO:0000256" key="2">
    <source>
        <dbReference type="ARBA" id="ARBA00022676"/>
    </source>
</evidence>
<name>A0A8X7Y8B8_POPTO</name>
<gene>
    <name evidence="4" type="ORF">POTOM_047993</name>
</gene>
<comment type="similarity">
    <text evidence="1">Belongs to the UDP-glycosyltransferase family.</text>
</comment>
<dbReference type="Proteomes" id="UP000886885">
    <property type="component" value="Chromosome 14D"/>
</dbReference>
<keyword evidence="5" id="KW-1185">Reference proteome</keyword>
<organism evidence="4 5">
    <name type="scientific">Populus tomentosa</name>
    <name type="common">Chinese white poplar</name>
    <dbReference type="NCBI Taxonomy" id="118781"/>
    <lineage>
        <taxon>Eukaryota</taxon>
        <taxon>Viridiplantae</taxon>
        <taxon>Streptophyta</taxon>
        <taxon>Embryophyta</taxon>
        <taxon>Tracheophyta</taxon>
        <taxon>Spermatophyta</taxon>
        <taxon>Magnoliopsida</taxon>
        <taxon>eudicotyledons</taxon>
        <taxon>Gunneridae</taxon>
        <taxon>Pentapetalae</taxon>
        <taxon>rosids</taxon>
        <taxon>fabids</taxon>
        <taxon>Malpighiales</taxon>
        <taxon>Salicaceae</taxon>
        <taxon>Saliceae</taxon>
        <taxon>Populus</taxon>
    </lineage>
</organism>
<protein>
    <submittedName>
        <fullName evidence="4">Uncharacterized protein</fullName>
    </submittedName>
</protein>
<dbReference type="PANTHER" id="PTHR48047:SF45">
    <property type="entry name" value="SCOPOLETIN GLUCOSYLTRANSFERASE-LIKE"/>
    <property type="match status" value="1"/>
</dbReference>
<dbReference type="GO" id="GO:0035251">
    <property type="term" value="F:UDP-glucosyltransferase activity"/>
    <property type="evidence" value="ECO:0007669"/>
    <property type="project" value="UniProtKB-ARBA"/>
</dbReference>
<keyword evidence="2" id="KW-0328">Glycosyltransferase</keyword>
<evidence type="ECO:0000313" key="5">
    <source>
        <dbReference type="Proteomes" id="UP000886885"/>
    </source>
</evidence>
<dbReference type="PANTHER" id="PTHR48047">
    <property type="entry name" value="GLYCOSYLTRANSFERASE"/>
    <property type="match status" value="1"/>
</dbReference>
<dbReference type="AlphaFoldDB" id="A0A8X7Y8B8"/>
<accession>A0A8X7Y8B8</accession>
<evidence type="ECO:0000256" key="3">
    <source>
        <dbReference type="ARBA" id="ARBA00022679"/>
    </source>
</evidence>
<dbReference type="Pfam" id="PF00201">
    <property type="entry name" value="UDPGT"/>
    <property type="match status" value="1"/>
</dbReference>
<dbReference type="InterPro" id="IPR002213">
    <property type="entry name" value="UDP_glucos_trans"/>
</dbReference>
<reference evidence="4" key="1">
    <citation type="journal article" date="2020" name="bioRxiv">
        <title>Hybrid origin of Populus tomentosa Carr. identified through genome sequencing and phylogenomic analysis.</title>
        <authorList>
            <person name="An X."/>
            <person name="Gao K."/>
            <person name="Chen Z."/>
            <person name="Li J."/>
            <person name="Yang X."/>
            <person name="Yang X."/>
            <person name="Zhou J."/>
            <person name="Guo T."/>
            <person name="Zhao T."/>
            <person name="Huang S."/>
            <person name="Miao D."/>
            <person name="Khan W.U."/>
            <person name="Rao P."/>
            <person name="Ye M."/>
            <person name="Lei B."/>
            <person name="Liao W."/>
            <person name="Wang J."/>
            <person name="Ji L."/>
            <person name="Li Y."/>
            <person name="Guo B."/>
            <person name="Mustafa N.S."/>
            <person name="Li S."/>
            <person name="Yun Q."/>
            <person name="Keller S.R."/>
            <person name="Mao J."/>
            <person name="Zhang R."/>
            <person name="Strauss S.H."/>
        </authorList>
    </citation>
    <scope>NUCLEOTIDE SEQUENCE</scope>
    <source>
        <strain evidence="4">GM15</strain>
        <tissue evidence="4">Leaf</tissue>
    </source>
</reference>
<sequence length="260" mass="29678">MGLTRWYQLTQILFVIPNSPSEIKLTRQQQPDYVKRETHDLSKMFIDMKESEIKSNGVLVNSFYELESGYADHYRKVLGRKAWHIGPFWFWNCDPQNKAKRGKEASIDEHECLKWPSSKKINSVCLCMLWKYSQLCCFTTSVNRNRMGFVIHCGWNSTLEAIIAGVPMVTWPVSAEQFYNEKLVTGTVNIGVRIGVQVGAALVGDRVKKEKAIMEDKEAEELRSRARKLGEMAKSAVEEGGSSHSDFNAFIEELKSKNSI</sequence>
<keyword evidence="3" id="KW-0808">Transferase</keyword>